<keyword evidence="2" id="KW-1185">Reference proteome</keyword>
<dbReference type="KEGG" id="kphy:AOZ06_28640"/>
<name>A0A0N9I376_9PSEU</name>
<reference evidence="1 2" key="1">
    <citation type="submission" date="2015-07" db="EMBL/GenBank/DDBJ databases">
        <title>Genome sequencing of Kibdelosporangium phytohabitans.</title>
        <authorList>
            <person name="Qin S."/>
            <person name="Xing K."/>
        </authorList>
    </citation>
    <scope>NUCLEOTIDE SEQUENCE [LARGE SCALE GENOMIC DNA]</scope>
    <source>
        <strain evidence="1 2">KLBMP1111</strain>
    </source>
</reference>
<gene>
    <name evidence="1" type="ORF">AOZ06_28640</name>
</gene>
<protein>
    <submittedName>
        <fullName evidence="1">Uncharacterized protein</fullName>
    </submittedName>
</protein>
<dbReference type="STRING" id="860235.AOZ06_28640"/>
<sequence>MCGAEPLERGRFEFDDRLRVRLAYRRGNAAALHRELEEQARAASGPVPPTVKTLQRVILRVLMRSMCWMRSPSSVKLDWLS</sequence>
<organism evidence="1 2">
    <name type="scientific">Kibdelosporangium phytohabitans</name>
    <dbReference type="NCBI Taxonomy" id="860235"/>
    <lineage>
        <taxon>Bacteria</taxon>
        <taxon>Bacillati</taxon>
        <taxon>Actinomycetota</taxon>
        <taxon>Actinomycetes</taxon>
        <taxon>Pseudonocardiales</taxon>
        <taxon>Pseudonocardiaceae</taxon>
        <taxon>Kibdelosporangium</taxon>
    </lineage>
</organism>
<evidence type="ECO:0000313" key="1">
    <source>
        <dbReference type="EMBL" id="ALG10334.1"/>
    </source>
</evidence>
<accession>A0A0N9I376</accession>
<dbReference type="EMBL" id="CP012752">
    <property type="protein sequence ID" value="ALG10334.1"/>
    <property type="molecule type" value="Genomic_DNA"/>
</dbReference>
<proteinExistence type="predicted"/>
<evidence type="ECO:0000313" key="2">
    <source>
        <dbReference type="Proteomes" id="UP000063699"/>
    </source>
</evidence>
<dbReference type="Proteomes" id="UP000063699">
    <property type="component" value="Chromosome"/>
</dbReference>
<dbReference type="AlphaFoldDB" id="A0A0N9I376"/>